<evidence type="ECO:0000256" key="1">
    <source>
        <dbReference type="ARBA" id="ARBA00004651"/>
    </source>
</evidence>
<keyword evidence="9" id="KW-1185">Reference proteome</keyword>
<feature type="transmembrane region" description="Helical" evidence="6">
    <location>
        <begin position="187"/>
        <end position="210"/>
    </location>
</feature>
<evidence type="ECO:0000256" key="3">
    <source>
        <dbReference type="ARBA" id="ARBA00022989"/>
    </source>
</evidence>
<feature type="transmembrane region" description="Helical" evidence="6">
    <location>
        <begin position="160"/>
        <end position="181"/>
    </location>
</feature>
<dbReference type="SUPFAM" id="SSF103473">
    <property type="entry name" value="MFS general substrate transporter"/>
    <property type="match status" value="1"/>
</dbReference>
<protein>
    <submittedName>
        <fullName evidence="8">MFS transporter</fullName>
    </submittedName>
</protein>
<name>A0ABV9TTH1_9ACTN</name>
<dbReference type="Gene3D" id="1.20.1720.10">
    <property type="entry name" value="Multidrug resistance protein D"/>
    <property type="match status" value="1"/>
</dbReference>
<feature type="transmembrane region" description="Helical" evidence="6">
    <location>
        <begin position="371"/>
        <end position="393"/>
    </location>
</feature>
<sequence>MTETTAIRPHAPHAPHGPRASHAPAAARRWIALAGILLATFMGLLDVNIVTVAIPSVQHDLHATFGEVQFVAAGYTLAYAVELVTGGRLGDRHGRRRTFLTGVALFVLASVACAAAPSVLFLIAARVVQGLAAAVMLPQVLSIIQDAFTGPARATALGAYGATIGLASIAGQIVGGALLAWNPLDLGWRSAFLVNVPFGAVALLVAGRTVRESHGARARTDLIGAAVLALALVALLLPPVLEASRAVLAAGLALGAVLLAVFVRIERRQSDPLVPPRLLAQRRIVRGLLTVLAFYAGNAGFFLLLAYHLQAGLGRTPLQSGLIFAPLGVGFAVTSLAGRRFAALTSGAVLAGAGLSAVPAVVLTVPQHSQVAWLLPALTLCGAGQGLVAAPLIGKVLEGVDPADAGAASGVLLTATQIANAAGVALVGGLFARTLGAAPGRPGVPFSAYVHATALTTAAVLCLAALTAVLTAVLGRLR</sequence>
<evidence type="ECO:0000256" key="2">
    <source>
        <dbReference type="ARBA" id="ARBA00022692"/>
    </source>
</evidence>
<evidence type="ECO:0000256" key="5">
    <source>
        <dbReference type="SAM" id="MobiDB-lite"/>
    </source>
</evidence>
<keyword evidence="3 6" id="KW-1133">Transmembrane helix</keyword>
<feature type="transmembrane region" description="Helical" evidence="6">
    <location>
        <begin position="344"/>
        <end position="365"/>
    </location>
</feature>
<dbReference type="CDD" id="cd17321">
    <property type="entry name" value="MFS_MMR_MDR_like"/>
    <property type="match status" value="1"/>
</dbReference>
<comment type="caution">
    <text evidence="8">The sequence shown here is derived from an EMBL/GenBank/DDBJ whole genome shotgun (WGS) entry which is preliminary data.</text>
</comment>
<feature type="transmembrane region" description="Helical" evidence="6">
    <location>
        <begin position="222"/>
        <end position="240"/>
    </location>
</feature>
<feature type="transmembrane region" description="Helical" evidence="6">
    <location>
        <begin position="246"/>
        <end position="263"/>
    </location>
</feature>
<dbReference type="InterPro" id="IPR011701">
    <property type="entry name" value="MFS"/>
</dbReference>
<dbReference type="Pfam" id="PF07690">
    <property type="entry name" value="MFS_1"/>
    <property type="match status" value="1"/>
</dbReference>
<feature type="transmembrane region" description="Helical" evidence="6">
    <location>
        <begin position="30"/>
        <end position="56"/>
    </location>
</feature>
<organism evidence="8 9">
    <name type="scientific">Actinomadura gamaensis</name>
    <dbReference type="NCBI Taxonomy" id="1763541"/>
    <lineage>
        <taxon>Bacteria</taxon>
        <taxon>Bacillati</taxon>
        <taxon>Actinomycetota</taxon>
        <taxon>Actinomycetes</taxon>
        <taxon>Streptosporangiales</taxon>
        <taxon>Thermomonosporaceae</taxon>
        <taxon>Actinomadura</taxon>
    </lineage>
</organism>
<evidence type="ECO:0000313" key="8">
    <source>
        <dbReference type="EMBL" id="MFC4907269.1"/>
    </source>
</evidence>
<feature type="transmembrane region" description="Helical" evidence="6">
    <location>
        <begin position="405"/>
        <end position="432"/>
    </location>
</feature>
<evidence type="ECO:0000256" key="4">
    <source>
        <dbReference type="ARBA" id="ARBA00023136"/>
    </source>
</evidence>
<feature type="domain" description="Major facilitator superfamily (MFS) profile" evidence="7">
    <location>
        <begin position="32"/>
        <end position="476"/>
    </location>
</feature>
<dbReference type="EMBL" id="JBHSIT010000002">
    <property type="protein sequence ID" value="MFC4907269.1"/>
    <property type="molecule type" value="Genomic_DNA"/>
</dbReference>
<evidence type="ECO:0000259" key="7">
    <source>
        <dbReference type="PROSITE" id="PS50850"/>
    </source>
</evidence>
<evidence type="ECO:0000313" key="9">
    <source>
        <dbReference type="Proteomes" id="UP001595872"/>
    </source>
</evidence>
<proteinExistence type="predicted"/>
<gene>
    <name evidence="8" type="ORF">ACFPCY_08060</name>
</gene>
<feature type="transmembrane region" description="Helical" evidence="6">
    <location>
        <begin position="130"/>
        <end position="148"/>
    </location>
</feature>
<dbReference type="Proteomes" id="UP001595872">
    <property type="component" value="Unassembled WGS sequence"/>
</dbReference>
<feature type="region of interest" description="Disordered" evidence="5">
    <location>
        <begin position="1"/>
        <end position="21"/>
    </location>
</feature>
<dbReference type="Gene3D" id="1.20.1250.20">
    <property type="entry name" value="MFS general substrate transporter like domains"/>
    <property type="match status" value="1"/>
</dbReference>
<dbReference type="RefSeq" id="WP_378253006.1">
    <property type="nucleotide sequence ID" value="NZ_JBHSIT010000002.1"/>
</dbReference>
<feature type="transmembrane region" description="Helical" evidence="6">
    <location>
        <begin position="452"/>
        <end position="474"/>
    </location>
</feature>
<comment type="subcellular location">
    <subcellularLocation>
        <location evidence="1">Cell membrane</location>
        <topology evidence="1">Multi-pass membrane protein</topology>
    </subcellularLocation>
</comment>
<keyword evidence="4 6" id="KW-0472">Membrane</keyword>
<dbReference type="PANTHER" id="PTHR42718">
    <property type="entry name" value="MAJOR FACILITATOR SUPERFAMILY MULTIDRUG TRANSPORTER MFSC"/>
    <property type="match status" value="1"/>
</dbReference>
<accession>A0ABV9TTH1</accession>
<feature type="transmembrane region" description="Helical" evidence="6">
    <location>
        <begin position="99"/>
        <end position="124"/>
    </location>
</feature>
<feature type="transmembrane region" description="Helical" evidence="6">
    <location>
        <begin position="318"/>
        <end position="337"/>
    </location>
</feature>
<dbReference type="InterPro" id="IPR020846">
    <property type="entry name" value="MFS_dom"/>
</dbReference>
<dbReference type="PROSITE" id="PS50850">
    <property type="entry name" value="MFS"/>
    <property type="match status" value="1"/>
</dbReference>
<dbReference type="PRINTS" id="PR01036">
    <property type="entry name" value="TCRTETB"/>
</dbReference>
<dbReference type="PANTHER" id="PTHR42718:SF39">
    <property type="entry name" value="ACTINORHODIN TRANSPORTER-RELATED"/>
    <property type="match status" value="1"/>
</dbReference>
<feature type="transmembrane region" description="Helical" evidence="6">
    <location>
        <begin position="68"/>
        <end position="87"/>
    </location>
</feature>
<keyword evidence="2 6" id="KW-0812">Transmembrane</keyword>
<reference evidence="9" key="1">
    <citation type="journal article" date="2019" name="Int. J. Syst. Evol. Microbiol.">
        <title>The Global Catalogue of Microorganisms (GCM) 10K type strain sequencing project: providing services to taxonomists for standard genome sequencing and annotation.</title>
        <authorList>
            <consortium name="The Broad Institute Genomics Platform"/>
            <consortium name="The Broad Institute Genome Sequencing Center for Infectious Disease"/>
            <person name="Wu L."/>
            <person name="Ma J."/>
        </authorList>
    </citation>
    <scope>NUCLEOTIDE SEQUENCE [LARGE SCALE GENOMIC DNA]</scope>
    <source>
        <strain evidence="9">KLKA75</strain>
    </source>
</reference>
<dbReference type="InterPro" id="IPR036259">
    <property type="entry name" value="MFS_trans_sf"/>
</dbReference>
<evidence type="ECO:0000256" key="6">
    <source>
        <dbReference type="SAM" id="Phobius"/>
    </source>
</evidence>
<feature type="transmembrane region" description="Helical" evidence="6">
    <location>
        <begin position="284"/>
        <end position="306"/>
    </location>
</feature>